<dbReference type="EMBL" id="FSQT01000001">
    <property type="protein sequence ID" value="SIM57560.1"/>
    <property type="molecule type" value="Genomic_DNA"/>
</dbReference>
<keyword evidence="3" id="KW-1185">Reference proteome</keyword>
<accession>A0A1N5UAC7</accession>
<name>A0A1N5UAC7_9ACTN</name>
<dbReference type="PROSITE" id="PS51462">
    <property type="entry name" value="NUDIX"/>
    <property type="match status" value="1"/>
</dbReference>
<evidence type="ECO:0000313" key="2">
    <source>
        <dbReference type="EMBL" id="SIM57560.1"/>
    </source>
</evidence>
<sequence>MLGARRSARTKTAIWRYRLWRYRLTTVGLLLASFGMATALVDPPRPVSVVAGLAGATLSLMETRANRRRSREVRFQPREGDTYRDVIGNSEGHGPAVESVRDVGILLSRENSELRKRPLRAIIQSPDYRLPRDLRTWSLDYLSRRAKTGKIYNDQVLCLASDLLGDDVVKLRAGRYFDFMCSNLFAPLDIWEAGRKSPVLRGRDLILDPDGQLISLKRSRLANLIGVSTLAFTTDGRLLLVAQTHDNIGSPGLLAPSGSGALEPKDVPANMADWTIQRIVSNGAERELREECHLKPSEIEGSSVVGHGRWISRGAMPEFCAVTLLRLTGDQMLDRSPRRVEQSYVHEFMPVSLAPLRHWDPSRPLDMLPEHRQAISWPLALGLACLAECINDESWPLRKQLLTRLDG</sequence>
<reference evidence="3" key="1">
    <citation type="submission" date="2016-12" db="EMBL/GenBank/DDBJ databases">
        <authorList>
            <person name="Varghese N."/>
            <person name="Submissions S."/>
        </authorList>
    </citation>
    <scope>NUCLEOTIDE SEQUENCE [LARGE SCALE GENOMIC DNA]</scope>
    <source>
        <strain evidence="3">DSM 45599</strain>
    </source>
</reference>
<dbReference type="InterPro" id="IPR000086">
    <property type="entry name" value="NUDIX_hydrolase_dom"/>
</dbReference>
<organism evidence="2 3">
    <name type="scientific">Micromonospora cremea</name>
    <dbReference type="NCBI Taxonomy" id="709881"/>
    <lineage>
        <taxon>Bacteria</taxon>
        <taxon>Bacillati</taxon>
        <taxon>Actinomycetota</taxon>
        <taxon>Actinomycetes</taxon>
        <taxon>Micromonosporales</taxon>
        <taxon>Micromonosporaceae</taxon>
        <taxon>Micromonospora</taxon>
    </lineage>
</organism>
<protein>
    <recommendedName>
        <fullName evidence="1">Nudix hydrolase domain-containing protein</fullName>
    </recommendedName>
</protein>
<feature type="domain" description="Nudix hydrolase" evidence="1">
    <location>
        <begin position="222"/>
        <end position="381"/>
    </location>
</feature>
<dbReference type="Proteomes" id="UP000185124">
    <property type="component" value="Unassembled WGS sequence"/>
</dbReference>
<gene>
    <name evidence="2" type="ORF">SAMN04489832_0732</name>
</gene>
<evidence type="ECO:0000313" key="3">
    <source>
        <dbReference type="Proteomes" id="UP000185124"/>
    </source>
</evidence>
<dbReference type="InterPro" id="IPR015797">
    <property type="entry name" value="NUDIX_hydrolase-like_dom_sf"/>
</dbReference>
<dbReference type="Gene3D" id="3.90.79.10">
    <property type="entry name" value="Nucleoside Triphosphate Pyrophosphohydrolase"/>
    <property type="match status" value="1"/>
</dbReference>
<dbReference type="AlphaFoldDB" id="A0A1N5UAC7"/>
<proteinExistence type="predicted"/>
<dbReference type="SUPFAM" id="SSF55811">
    <property type="entry name" value="Nudix"/>
    <property type="match status" value="1"/>
</dbReference>
<evidence type="ECO:0000259" key="1">
    <source>
        <dbReference type="PROSITE" id="PS51462"/>
    </source>
</evidence>